<dbReference type="InterPro" id="IPR036909">
    <property type="entry name" value="Cyt_c-like_dom_sf"/>
</dbReference>
<evidence type="ECO:0000256" key="2">
    <source>
        <dbReference type="ARBA" id="ARBA00022617"/>
    </source>
</evidence>
<dbReference type="GO" id="GO:0009055">
    <property type="term" value="F:electron transfer activity"/>
    <property type="evidence" value="ECO:0007669"/>
    <property type="project" value="InterPro"/>
</dbReference>
<organism evidence="9 10">
    <name type="scientific">Enterovirga rhinocerotis</name>
    <dbReference type="NCBI Taxonomy" id="1339210"/>
    <lineage>
        <taxon>Bacteria</taxon>
        <taxon>Pseudomonadati</taxon>
        <taxon>Pseudomonadota</taxon>
        <taxon>Alphaproteobacteria</taxon>
        <taxon>Hyphomicrobiales</taxon>
        <taxon>Methylobacteriaceae</taxon>
        <taxon>Enterovirga</taxon>
    </lineage>
</organism>
<evidence type="ECO:0000256" key="1">
    <source>
        <dbReference type="ARBA" id="ARBA00022448"/>
    </source>
</evidence>
<dbReference type="OrthoDB" id="9805828at2"/>
<dbReference type="InterPro" id="IPR009056">
    <property type="entry name" value="Cyt_c-like_dom"/>
</dbReference>
<dbReference type="Proteomes" id="UP000295122">
    <property type="component" value="Unassembled WGS sequence"/>
</dbReference>
<gene>
    <name evidence="9" type="ORF">EV668_2663</name>
</gene>
<evidence type="ECO:0000256" key="6">
    <source>
        <dbReference type="PROSITE-ProRule" id="PRU00433"/>
    </source>
</evidence>
<keyword evidence="7" id="KW-1133">Transmembrane helix</keyword>
<dbReference type="InterPro" id="IPR002327">
    <property type="entry name" value="Cyt_c_1A/1B"/>
</dbReference>
<dbReference type="AlphaFoldDB" id="A0A4R7C034"/>
<protein>
    <submittedName>
        <fullName evidence="9">Cytochrome c</fullName>
    </submittedName>
</protein>
<evidence type="ECO:0000256" key="3">
    <source>
        <dbReference type="ARBA" id="ARBA00022723"/>
    </source>
</evidence>
<sequence>MASGDANGKSLLDKLTGGDPLFWNKVSGGILAAATLAVGLQVFSTELFTPKKPAIPGYDLPAPEAGAPAAAAAPTEPLPVRLAAADPAKGQASAKKCIACHVFEKGGPNKIGPGLYGVVEHDKATHAGFNYSSGLKAKGGKWTYEDLDHFLENPRGFAPGTIMAFAGIPNAQERANILAYLKTLSDSPVEFPKPE</sequence>
<evidence type="ECO:0000313" key="9">
    <source>
        <dbReference type="EMBL" id="TDR89827.1"/>
    </source>
</evidence>
<keyword evidence="7" id="KW-0472">Membrane</keyword>
<evidence type="ECO:0000313" key="10">
    <source>
        <dbReference type="Proteomes" id="UP000295122"/>
    </source>
</evidence>
<evidence type="ECO:0000256" key="5">
    <source>
        <dbReference type="ARBA" id="ARBA00023004"/>
    </source>
</evidence>
<accession>A0A4R7C034</accession>
<keyword evidence="4" id="KW-0249">Electron transport</keyword>
<dbReference type="EMBL" id="SNZR01000013">
    <property type="protein sequence ID" value="TDR89827.1"/>
    <property type="molecule type" value="Genomic_DNA"/>
</dbReference>
<feature type="domain" description="Cytochrome c" evidence="8">
    <location>
        <begin position="85"/>
        <end position="185"/>
    </location>
</feature>
<keyword evidence="5 6" id="KW-0408">Iron</keyword>
<dbReference type="GO" id="GO:0020037">
    <property type="term" value="F:heme binding"/>
    <property type="evidence" value="ECO:0007669"/>
    <property type="project" value="InterPro"/>
</dbReference>
<dbReference type="Gene3D" id="1.10.760.10">
    <property type="entry name" value="Cytochrome c-like domain"/>
    <property type="match status" value="1"/>
</dbReference>
<keyword evidence="3 6" id="KW-0479">Metal-binding</keyword>
<proteinExistence type="predicted"/>
<comment type="caution">
    <text evidence="9">The sequence shown here is derived from an EMBL/GenBank/DDBJ whole genome shotgun (WGS) entry which is preliminary data.</text>
</comment>
<dbReference type="SUPFAM" id="SSF46626">
    <property type="entry name" value="Cytochrome c"/>
    <property type="match status" value="1"/>
</dbReference>
<keyword evidence="10" id="KW-1185">Reference proteome</keyword>
<feature type="transmembrane region" description="Helical" evidence="7">
    <location>
        <begin position="22"/>
        <end position="43"/>
    </location>
</feature>
<dbReference type="Pfam" id="PF00034">
    <property type="entry name" value="Cytochrom_C"/>
    <property type="match status" value="1"/>
</dbReference>
<evidence type="ECO:0000256" key="7">
    <source>
        <dbReference type="SAM" id="Phobius"/>
    </source>
</evidence>
<evidence type="ECO:0000256" key="4">
    <source>
        <dbReference type="ARBA" id="ARBA00022982"/>
    </source>
</evidence>
<dbReference type="PRINTS" id="PR00604">
    <property type="entry name" value="CYTCHRMECIAB"/>
</dbReference>
<keyword evidence="2 6" id="KW-0349">Heme</keyword>
<dbReference type="RefSeq" id="WP_133770741.1">
    <property type="nucleotide sequence ID" value="NZ_SNZR01000013.1"/>
</dbReference>
<evidence type="ECO:0000259" key="8">
    <source>
        <dbReference type="PROSITE" id="PS51007"/>
    </source>
</evidence>
<dbReference type="PROSITE" id="PS51007">
    <property type="entry name" value="CYTC"/>
    <property type="match status" value="1"/>
</dbReference>
<name>A0A4R7C034_9HYPH</name>
<dbReference type="PANTHER" id="PTHR11961">
    <property type="entry name" value="CYTOCHROME C"/>
    <property type="match status" value="1"/>
</dbReference>
<dbReference type="GO" id="GO:0046872">
    <property type="term" value="F:metal ion binding"/>
    <property type="evidence" value="ECO:0007669"/>
    <property type="project" value="UniProtKB-KW"/>
</dbReference>
<reference evidence="9 10" key="1">
    <citation type="submission" date="2019-03" db="EMBL/GenBank/DDBJ databases">
        <title>Genomic Encyclopedia of Type Strains, Phase IV (KMG-IV): sequencing the most valuable type-strain genomes for metagenomic binning, comparative biology and taxonomic classification.</title>
        <authorList>
            <person name="Goeker M."/>
        </authorList>
    </citation>
    <scope>NUCLEOTIDE SEQUENCE [LARGE SCALE GENOMIC DNA]</scope>
    <source>
        <strain evidence="9 10">DSM 25903</strain>
    </source>
</reference>
<keyword evidence="7" id="KW-0812">Transmembrane</keyword>
<keyword evidence="1" id="KW-0813">Transport</keyword>